<dbReference type="InterPro" id="IPR012338">
    <property type="entry name" value="Beta-lactam/transpept-like"/>
</dbReference>
<gene>
    <name evidence="4" type="primary">LOC100377760</name>
</gene>
<accession>A0ABM0LWW6</accession>
<dbReference type="InterPro" id="IPR001466">
    <property type="entry name" value="Beta-lactam-related"/>
</dbReference>
<evidence type="ECO:0000256" key="1">
    <source>
        <dbReference type="SAM" id="SignalP"/>
    </source>
</evidence>
<feature type="domain" description="Beta-lactamase-related" evidence="2">
    <location>
        <begin position="33"/>
        <end position="372"/>
    </location>
</feature>
<feature type="signal peptide" evidence="1">
    <location>
        <begin position="1"/>
        <end position="23"/>
    </location>
</feature>
<keyword evidence="1" id="KW-0732">Signal</keyword>
<proteinExistence type="predicted"/>
<dbReference type="Pfam" id="PF00144">
    <property type="entry name" value="Beta-lactamase"/>
    <property type="match status" value="1"/>
</dbReference>
<dbReference type="InterPro" id="IPR050491">
    <property type="entry name" value="AmpC-like"/>
</dbReference>
<dbReference type="PANTHER" id="PTHR46825">
    <property type="entry name" value="D-ALANYL-D-ALANINE-CARBOXYPEPTIDASE/ENDOPEPTIDASE AMPH"/>
    <property type="match status" value="1"/>
</dbReference>
<evidence type="ECO:0000313" key="4">
    <source>
        <dbReference type="RefSeq" id="XP_006812257.1"/>
    </source>
</evidence>
<sequence length="540" mass="60796">MIEICNHRLLVCLLFCFACIAHGLTPEQIQQLDDFIASTMSCRLVPGLNLALVKDGETVYTKGYGVSNMDSKSPVTEHTLFAIASITKSFTSTLLAMLLSGHSDVTWATPIRQYLPDFDLGDRFRTEQTNLHDLLSHKEGKLDDTDYILLGGFNITRDSYISHRKYMEQIFPFRSSFAYLNSMYAIAGYIAEQIGADTWENLIQERIFNALGMDASSFTHSDWGNPDLAESYVYMFNRYEYYKIDKSTFWSIYNHAPAGSIMSNAVDMTKYMKFILNEGKNKNGEQLVDKIQLAETHKPQNAVKNPILFSKPIFPVSDSSYTYGLGWINGIYRGYLKSYHTGAYPGFNSLITLLHASKTGIYAGTNGPYDTYAMLALEVIHRYASDLLLGEEPWLNSTTACTFPSPWIPSPSNGGIKGKPVKSSDSHEIITTRPPEDYTGVYGHKGLGNNTVYIDKDGVTLRFLYGVYGNGILIPTADELRFNFRIEGPMEWYYEYYSLMVPIFAQFSSSSGPGKEIDELRLPYTPGYASALFEKYLTDS</sequence>
<dbReference type="RefSeq" id="XP_006812257.1">
    <property type="nucleotide sequence ID" value="XM_006812194.1"/>
</dbReference>
<dbReference type="GeneID" id="100377760"/>
<organism evidence="3 4">
    <name type="scientific">Saccoglossus kowalevskii</name>
    <name type="common">Acorn worm</name>
    <dbReference type="NCBI Taxonomy" id="10224"/>
    <lineage>
        <taxon>Eukaryota</taxon>
        <taxon>Metazoa</taxon>
        <taxon>Hemichordata</taxon>
        <taxon>Enteropneusta</taxon>
        <taxon>Harrimaniidae</taxon>
        <taxon>Saccoglossus</taxon>
    </lineage>
</organism>
<protein>
    <submittedName>
        <fullName evidence="4">Beta-lactamase-like protein 2-like</fullName>
    </submittedName>
</protein>
<name>A0ABM0LWW6_SACKO</name>
<reference evidence="4" key="1">
    <citation type="submission" date="2025-08" db="UniProtKB">
        <authorList>
            <consortium name="RefSeq"/>
        </authorList>
    </citation>
    <scope>IDENTIFICATION</scope>
    <source>
        <tissue evidence="4">Testes</tissue>
    </source>
</reference>
<evidence type="ECO:0000313" key="3">
    <source>
        <dbReference type="Proteomes" id="UP000694865"/>
    </source>
</evidence>
<dbReference type="SUPFAM" id="SSF56601">
    <property type="entry name" value="beta-lactamase/transpeptidase-like"/>
    <property type="match status" value="1"/>
</dbReference>
<dbReference type="Gene3D" id="3.40.710.10">
    <property type="entry name" value="DD-peptidase/beta-lactamase superfamily"/>
    <property type="match status" value="1"/>
</dbReference>
<dbReference type="Proteomes" id="UP000694865">
    <property type="component" value="Unplaced"/>
</dbReference>
<dbReference type="PANTHER" id="PTHR46825:SF15">
    <property type="entry name" value="BETA-LACTAMASE-RELATED DOMAIN-CONTAINING PROTEIN"/>
    <property type="match status" value="1"/>
</dbReference>
<keyword evidence="3" id="KW-1185">Reference proteome</keyword>
<feature type="chain" id="PRO_5046883346" evidence="1">
    <location>
        <begin position="24"/>
        <end position="540"/>
    </location>
</feature>
<evidence type="ECO:0000259" key="2">
    <source>
        <dbReference type="Pfam" id="PF00144"/>
    </source>
</evidence>